<dbReference type="EC" id="2.7.13.3" evidence="3"/>
<evidence type="ECO:0000256" key="7">
    <source>
        <dbReference type="ARBA" id="ARBA00022777"/>
    </source>
</evidence>
<evidence type="ECO:0000256" key="5">
    <source>
        <dbReference type="ARBA" id="ARBA00022679"/>
    </source>
</evidence>
<evidence type="ECO:0000313" key="13">
    <source>
        <dbReference type="Proteomes" id="UP000196560"/>
    </source>
</evidence>
<evidence type="ECO:0000256" key="1">
    <source>
        <dbReference type="ARBA" id="ARBA00000085"/>
    </source>
</evidence>
<dbReference type="Pfam" id="PF02518">
    <property type="entry name" value="HATPase_c"/>
    <property type="match status" value="1"/>
</dbReference>
<keyword evidence="4" id="KW-0597">Phosphoprotein</keyword>
<dbReference type="GO" id="GO:0000155">
    <property type="term" value="F:phosphorelay sensor kinase activity"/>
    <property type="evidence" value="ECO:0007669"/>
    <property type="project" value="InterPro"/>
</dbReference>
<dbReference type="InterPro" id="IPR003661">
    <property type="entry name" value="HisK_dim/P_dom"/>
</dbReference>
<dbReference type="InterPro" id="IPR003594">
    <property type="entry name" value="HATPase_dom"/>
</dbReference>
<dbReference type="CDD" id="cd00082">
    <property type="entry name" value="HisKA"/>
    <property type="match status" value="1"/>
</dbReference>
<dbReference type="SMART" id="SM00387">
    <property type="entry name" value="HATPase_c"/>
    <property type="match status" value="1"/>
</dbReference>
<feature type="domain" description="Histidine kinase" evidence="11">
    <location>
        <begin position="299"/>
        <end position="540"/>
    </location>
</feature>
<evidence type="ECO:0000256" key="9">
    <source>
        <dbReference type="SAM" id="MobiDB-lite"/>
    </source>
</evidence>
<dbReference type="PROSITE" id="PS50109">
    <property type="entry name" value="HIS_KIN"/>
    <property type="match status" value="1"/>
</dbReference>
<evidence type="ECO:0000256" key="3">
    <source>
        <dbReference type="ARBA" id="ARBA00012438"/>
    </source>
</evidence>
<dbReference type="GO" id="GO:0005886">
    <property type="term" value="C:plasma membrane"/>
    <property type="evidence" value="ECO:0007669"/>
    <property type="project" value="UniProtKB-SubCell"/>
</dbReference>
<dbReference type="SUPFAM" id="SSF55874">
    <property type="entry name" value="ATPase domain of HSP90 chaperone/DNA topoisomerase II/histidine kinase"/>
    <property type="match status" value="1"/>
</dbReference>
<dbReference type="STRING" id="1118060.GCA_000311845_00390"/>
<accession>A0A1Y3UB31</accession>
<comment type="caution">
    <text evidence="12">The sequence shown here is derived from an EMBL/GenBank/DDBJ whole genome shotgun (WGS) entry which is preliminary data.</text>
</comment>
<dbReference type="SUPFAM" id="SSF47384">
    <property type="entry name" value="Homodimeric domain of signal transducing histidine kinase"/>
    <property type="match status" value="1"/>
</dbReference>
<gene>
    <name evidence="12" type="ORF">B5G21_06875</name>
</gene>
<dbReference type="InterPro" id="IPR050428">
    <property type="entry name" value="TCS_sensor_his_kinase"/>
</dbReference>
<keyword evidence="6 10" id="KW-0812">Transmembrane</keyword>
<evidence type="ECO:0000259" key="11">
    <source>
        <dbReference type="PROSITE" id="PS50109"/>
    </source>
</evidence>
<dbReference type="PANTHER" id="PTHR45436">
    <property type="entry name" value="SENSOR HISTIDINE KINASE YKOH"/>
    <property type="match status" value="1"/>
</dbReference>
<dbReference type="InterPro" id="IPR036097">
    <property type="entry name" value="HisK_dim/P_sf"/>
</dbReference>
<feature type="transmembrane region" description="Helical" evidence="10">
    <location>
        <begin position="65"/>
        <end position="88"/>
    </location>
</feature>
<dbReference type="PANTHER" id="PTHR45436:SF5">
    <property type="entry name" value="SENSOR HISTIDINE KINASE TRCS"/>
    <property type="match status" value="1"/>
</dbReference>
<dbReference type="InterPro" id="IPR005467">
    <property type="entry name" value="His_kinase_dom"/>
</dbReference>
<dbReference type="EMBL" id="NFHO01000007">
    <property type="protein sequence ID" value="OUN42550.1"/>
    <property type="molecule type" value="Genomic_DNA"/>
</dbReference>
<evidence type="ECO:0000256" key="8">
    <source>
        <dbReference type="ARBA" id="ARBA00022989"/>
    </source>
</evidence>
<dbReference type="Gene3D" id="1.10.287.130">
    <property type="match status" value="1"/>
</dbReference>
<dbReference type="CDD" id="cd00075">
    <property type="entry name" value="HATPase"/>
    <property type="match status" value="1"/>
</dbReference>
<feature type="compositionally biased region" description="Basic and acidic residues" evidence="9">
    <location>
        <begin position="14"/>
        <end position="44"/>
    </location>
</feature>
<evidence type="ECO:0000313" key="12">
    <source>
        <dbReference type="EMBL" id="OUN42550.1"/>
    </source>
</evidence>
<comment type="catalytic activity">
    <reaction evidence="1">
        <text>ATP + protein L-histidine = ADP + protein N-phospho-L-histidine.</text>
        <dbReference type="EC" id="2.7.13.3"/>
    </reaction>
</comment>
<evidence type="ECO:0000256" key="10">
    <source>
        <dbReference type="SAM" id="Phobius"/>
    </source>
</evidence>
<keyword evidence="10" id="KW-0472">Membrane</keyword>
<evidence type="ECO:0000256" key="2">
    <source>
        <dbReference type="ARBA" id="ARBA00004236"/>
    </source>
</evidence>
<dbReference type="AlphaFoldDB" id="A0A1Y3UB31"/>
<comment type="subcellular location">
    <subcellularLocation>
        <location evidence="2">Cell membrane</location>
    </subcellularLocation>
</comment>
<keyword evidence="5" id="KW-0808">Transferase</keyword>
<dbReference type="Proteomes" id="UP000196560">
    <property type="component" value="Unassembled WGS sequence"/>
</dbReference>
<proteinExistence type="predicted"/>
<keyword evidence="7" id="KW-0418">Kinase</keyword>
<dbReference type="Gene3D" id="3.30.565.10">
    <property type="entry name" value="Histidine kinase-like ATPase, C-terminal domain"/>
    <property type="match status" value="1"/>
</dbReference>
<reference evidence="13" key="1">
    <citation type="submission" date="2017-04" db="EMBL/GenBank/DDBJ databases">
        <title>Function of individual gut microbiota members based on whole genome sequencing of pure cultures obtained from chicken caecum.</title>
        <authorList>
            <person name="Medvecky M."/>
            <person name="Cejkova D."/>
            <person name="Polansky O."/>
            <person name="Karasova D."/>
            <person name="Kubasova T."/>
            <person name="Cizek A."/>
            <person name="Rychlik I."/>
        </authorList>
    </citation>
    <scope>NUCLEOTIDE SEQUENCE [LARGE SCALE GENOMIC DNA]</scope>
    <source>
        <strain evidence="13">An70</strain>
    </source>
</reference>
<keyword evidence="13" id="KW-1185">Reference proteome</keyword>
<name>A0A1Y3UB31_9ACTN</name>
<dbReference type="InterPro" id="IPR036890">
    <property type="entry name" value="HATPase_C_sf"/>
</dbReference>
<protein>
    <recommendedName>
        <fullName evidence="3">histidine kinase</fullName>
        <ecNumber evidence="3">2.7.13.3</ecNumber>
    </recommendedName>
</protein>
<dbReference type="eggNOG" id="COG2205">
    <property type="taxonomic scope" value="Bacteria"/>
</dbReference>
<evidence type="ECO:0000256" key="4">
    <source>
        <dbReference type="ARBA" id="ARBA00022553"/>
    </source>
</evidence>
<feature type="region of interest" description="Disordered" evidence="9">
    <location>
        <begin position="1"/>
        <end position="44"/>
    </location>
</feature>
<evidence type="ECO:0000256" key="6">
    <source>
        <dbReference type="ARBA" id="ARBA00022692"/>
    </source>
</evidence>
<sequence length="540" mass="57536">MGNGVQVAAVNSNENREGQPAFEERGVAGTREEGADGARTGKTDVADAPARRAWRIPLSFLIARYFFYVLAALAGVWLVAFTAFSMTLNAGLVYSANYGAAHANEAIAAVQEAGSVNEASIPSAYRYAHVAHDGTVLATDLSAERLRRALDATTSFRSEGTSRPQTFGIDGTTYSVGKLADGTFCILTSTYMPEYTTRELRDTLPNPQNLMIAAGCAGSALAVALIARRASSVLAGKMLPLTDAAERIGKEELDFAVGTSNVRQIDDVLAAMERMRYSLADSLEARWRADQAQRDQIAALAHDLKTPLTVVRANAEFVAEETQDLTKHGACNQLANSAFSDVAAAAQDAAQGCKQVDRYVQLLIEASRGKASEGARQRIDAASLAEHLEREVVPLARTTGMELRVIRDDALGDASVFVEAQAVERAVANVVSNAVDHARSRVRIAFNLAEHDKGSARAFAIHVEDDGPGFSPAALEHGCERFFRDDASRTGAASGTHYGIGLFAAAETARNHNGTIELANLTNPDGSIRGARVTLQLPLA</sequence>
<keyword evidence="8 10" id="KW-1133">Transmembrane helix</keyword>
<organism evidence="12 13">
    <name type="scientific">Enorma massiliensis</name>
    <dbReference type="NCBI Taxonomy" id="1472761"/>
    <lineage>
        <taxon>Bacteria</taxon>
        <taxon>Bacillati</taxon>
        <taxon>Actinomycetota</taxon>
        <taxon>Coriobacteriia</taxon>
        <taxon>Coriobacteriales</taxon>
        <taxon>Coriobacteriaceae</taxon>
        <taxon>Enorma</taxon>
    </lineage>
</organism>
<dbReference type="Pfam" id="PF00512">
    <property type="entry name" value="HisKA"/>
    <property type="match status" value="1"/>
</dbReference>